<dbReference type="RefSeq" id="WP_381523709.1">
    <property type="nucleotide sequence ID" value="NZ_JBHULN010000008.1"/>
</dbReference>
<reference evidence="2" key="1">
    <citation type="journal article" date="2019" name="Int. J. Syst. Evol. Microbiol.">
        <title>The Global Catalogue of Microorganisms (GCM) 10K type strain sequencing project: providing services to taxonomists for standard genome sequencing and annotation.</title>
        <authorList>
            <consortium name="The Broad Institute Genomics Platform"/>
            <consortium name="The Broad Institute Genome Sequencing Center for Infectious Disease"/>
            <person name="Wu L."/>
            <person name="Ma J."/>
        </authorList>
    </citation>
    <scope>NUCLEOTIDE SEQUENCE [LARGE SCALE GENOMIC DNA]</scope>
    <source>
        <strain evidence="2">KCTC 42805</strain>
    </source>
</reference>
<organism evidence="1 2">
    <name type="scientific">Spirosoma soli</name>
    <dbReference type="NCBI Taxonomy" id="1770529"/>
    <lineage>
        <taxon>Bacteria</taxon>
        <taxon>Pseudomonadati</taxon>
        <taxon>Bacteroidota</taxon>
        <taxon>Cytophagia</taxon>
        <taxon>Cytophagales</taxon>
        <taxon>Cytophagaceae</taxon>
        <taxon>Spirosoma</taxon>
    </lineage>
</organism>
<accession>A0ABW5M490</accession>
<gene>
    <name evidence="1" type="ORF">ACFSUS_14395</name>
</gene>
<dbReference type="Proteomes" id="UP001597469">
    <property type="component" value="Unassembled WGS sequence"/>
</dbReference>
<dbReference type="EMBL" id="JBHULN010000008">
    <property type="protein sequence ID" value="MFD2571830.1"/>
    <property type="molecule type" value="Genomic_DNA"/>
</dbReference>
<protein>
    <submittedName>
        <fullName evidence="1">Uncharacterized protein</fullName>
    </submittedName>
</protein>
<evidence type="ECO:0000313" key="1">
    <source>
        <dbReference type="EMBL" id="MFD2571830.1"/>
    </source>
</evidence>
<name>A0ABW5M490_9BACT</name>
<proteinExistence type="predicted"/>
<keyword evidence="2" id="KW-1185">Reference proteome</keyword>
<comment type="caution">
    <text evidence="1">The sequence shown here is derived from an EMBL/GenBank/DDBJ whole genome shotgun (WGS) entry which is preliminary data.</text>
</comment>
<evidence type="ECO:0000313" key="2">
    <source>
        <dbReference type="Proteomes" id="UP001597469"/>
    </source>
</evidence>
<sequence length="93" mass="10543">MQHPTLPLILLYDVGLISQVSNRVLLCKQSHQRSIHEYAIGSSAQLIDDVVWQPQISDCKRVRQQKHSLIRQLERAPNAPPYQASIGQNTTSK</sequence>